<sequence length="956" mass="105038">MVVVGSRQDDNGIDFAAPNATTAAAVDDSTQNRRRRPLGIVQNRTQDESFITMTNTNNISKSKIERIIGPNESNYRQNYNDFVTNTISRYMARTQSNLHTNGTLPNYAEMSVSEQMSALKLVDELLERLTTSEGADEIVRARGVAVATRARGSDSTSNMDSQISFRMSGGSGGSECELHDDSVTTLGGEFSRGNIDTTFGSATTLGQDGQHCDETHGSETTMGENNRDSTTTGANDLTNGISLMLEESMNLLSDADDDFGAAEGGSACAPDAAEDVESRFSEGEDAHCDMNSKVKSQHTPNDSSHNTTTSPIERARHAQVAFDDGRYVLDTSATPPVFPPSKRYASNSGKRGLKTRHRSNYDGVNDELLGGGNFDGFCGRKSDSGMDQYFQDDESPIQRRFTNDGLECECDYDMAEDDLPNRQRRVDRAISNADGEASHYCDDDVDFCRSDYGHNTDDDDIDDRGIGGDWNNAERPTMQQQHSQWSSFRNANANLTATQVDEDADDNDSPLRRAKLYAGESQQTSSRQQSQLKCQGRSNLAGDIDENDPIQTVRNACRRAKCLEKQGLDSLQEVAPIDVRVRDGMHYRLDPLQCHNDKDRTNKPSDQSRFEAETSVKDPISDFPSRVSARLNAGLAFLLGKERQSLTSTANNVDNESEHPCAILLSMSIHQILCVTSKLLIMTSQSTRKQQWSRNTSSVKHNLTPSLDMSSKDGEYLAGGTLIVLRGKEDIEQWEVALREYTSLSVLNHAAMQANIRKLGPTAAKCAGFDVVISTYDAIKTKEVTIPVDACGCAILGSNGRNDNNEGWLASRASGAQTGASAQQKCLPLSVLHRLCWCHVIFLDVLGLKGFLTKPGTARYVAAIALNSKSSFVLFEHAGDTSSKAESKFLDNRKQLCAMLPPLHLPERMKLDTFVNEYILDVKKTGGPREIDLIDASSKDNSSEDETEHDNLTEQW</sequence>
<feature type="compositionally biased region" description="Polar residues" evidence="1">
    <location>
        <begin position="293"/>
        <end position="311"/>
    </location>
</feature>
<comment type="caution">
    <text evidence="2">The sequence shown here is derived from an EMBL/GenBank/DDBJ whole genome shotgun (WGS) entry which is preliminary data.</text>
</comment>
<feature type="compositionally biased region" description="Polar residues" evidence="1">
    <location>
        <begin position="218"/>
        <end position="234"/>
    </location>
</feature>
<gene>
    <name evidence="2" type="ORF">ACHAWU_007967</name>
</gene>
<evidence type="ECO:0000313" key="2">
    <source>
        <dbReference type="EMBL" id="KAL3766877.1"/>
    </source>
</evidence>
<evidence type="ECO:0000256" key="1">
    <source>
        <dbReference type="SAM" id="MobiDB-lite"/>
    </source>
</evidence>
<dbReference type="Proteomes" id="UP001530293">
    <property type="component" value="Unassembled WGS sequence"/>
</dbReference>
<accession>A0ABD3MTV9</accession>
<feature type="region of interest" description="Disordered" evidence="1">
    <location>
        <begin position="517"/>
        <end position="547"/>
    </location>
</feature>
<keyword evidence="3" id="KW-1185">Reference proteome</keyword>
<feature type="region of interest" description="Disordered" evidence="1">
    <location>
        <begin position="202"/>
        <end position="234"/>
    </location>
</feature>
<reference evidence="2 3" key="1">
    <citation type="submission" date="2024-10" db="EMBL/GenBank/DDBJ databases">
        <title>Updated reference genomes for cyclostephanoid diatoms.</title>
        <authorList>
            <person name="Roberts W.R."/>
            <person name="Alverson A.J."/>
        </authorList>
    </citation>
    <scope>NUCLEOTIDE SEQUENCE [LARGE SCALE GENOMIC DNA]</scope>
    <source>
        <strain evidence="2 3">AJA232-27</strain>
    </source>
</reference>
<feature type="region of interest" description="Disordered" evidence="1">
    <location>
        <begin position="292"/>
        <end position="314"/>
    </location>
</feature>
<organism evidence="2 3">
    <name type="scientific">Discostella pseudostelligera</name>
    <dbReference type="NCBI Taxonomy" id="259834"/>
    <lineage>
        <taxon>Eukaryota</taxon>
        <taxon>Sar</taxon>
        <taxon>Stramenopiles</taxon>
        <taxon>Ochrophyta</taxon>
        <taxon>Bacillariophyta</taxon>
        <taxon>Coscinodiscophyceae</taxon>
        <taxon>Thalassiosirophycidae</taxon>
        <taxon>Stephanodiscales</taxon>
        <taxon>Stephanodiscaceae</taxon>
        <taxon>Discostella</taxon>
    </lineage>
</organism>
<name>A0ABD3MTV9_9STRA</name>
<protein>
    <submittedName>
        <fullName evidence="2">Uncharacterized protein</fullName>
    </submittedName>
</protein>
<feature type="compositionally biased region" description="Low complexity" evidence="1">
    <location>
        <begin position="521"/>
        <end position="531"/>
    </location>
</feature>
<feature type="region of interest" description="Disordered" evidence="1">
    <location>
        <begin position="933"/>
        <end position="956"/>
    </location>
</feature>
<evidence type="ECO:0000313" key="3">
    <source>
        <dbReference type="Proteomes" id="UP001530293"/>
    </source>
</evidence>
<proteinExistence type="predicted"/>
<feature type="compositionally biased region" description="Basic and acidic residues" evidence="1">
    <location>
        <begin position="933"/>
        <end position="942"/>
    </location>
</feature>
<dbReference type="AlphaFoldDB" id="A0ABD3MTV9"/>
<feature type="region of interest" description="Disordered" evidence="1">
    <location>
        <begin position="454"/>
        <end position="485"/>
    </location>
</feature>
<feature type="region of interest" description="Disordered" evidence="1">
    <location>
        <begin position="331"/>
        <end position="359"/>
    </location>
</feature>
<dbReference type="EMBL" id="JALLBG020000079">
    <property type="protein sequence ID" value="KAL3766877.1"/>
    <property type="molecule type" value="Genomic_DNA"/>
</dbReference>
<feature type="region of interest" description="Disordered" evidence="1">
    <location>
        <begin position="591"/>
        <end position="616"/>
    </location>
</feature>